<feature type="domain" description="Porin" evidence="1">
    <location>
        <begin position="7"/>
        <end position="60"/>
    </location>
</feature>
<feature type="non-terminal residue" evidence="2">
    <location>
        <position position="1"/>
    </location>
</feature>
<dbReference type="Proteomes" id="UP000257706">
    <property type="component" value="Unassembled WGS sequence"/>
</dbReference>
<name>A0A3B9IGW4_9PROT</name>
<dbReference type="Pfam" id="PF13609">
    <property type="entry name" value="Porin_4"/>
    <property type="match status" value="1"/>
</dbReference>
<accession>A0A3B9IGW4</accession>
<dbReference type="InterPro" id="IPR033900">
    <property type="entry name" value="Gram_neg_porin_domain"/>
</dbReference>
<protein>
    <submittedName>
        <fullName evidence="2">Porin</fullName>
    </submittedName>
</protein>
<evidence type="ECO:0000259" key="1">
    <source>
        <dbReference type="Pfam" id="PF13609"/>
    </source>
</evidence>
<dbReference type="Gene3D" id="2.40.160.10">
    <property type="entry name" value="Porin"/>
    <property type="match status" value="1"/>
</dbReference>
<evidence type="ECO:0000313" key="3">
    <source>
        <dbReference type="Proteomes" id="UP000257706"/>
    </source>
</evidence>
<dbReference type="EMBL" id="DMAI01000062">
    <property type="protein sequence ID" value="HAE46527.1"/>
    <property type="molecule type" value="Genomic_DNA"/>
</dbReference>
<organism evidence="2 3">
    <name type="scientific">Tistrella mobilis</name>
    <dbReference type="NCBI Taxonomy" id="171437"/>
    <lineage>
        <taxon>Bacteria</taxon>
        <taxon>Pseudomonadati</taxon>
        <taxon>Pseudomonadota</taxon>
        <taxon>Alphaproteobacteria</taxon>
        <taxon>Geminicoccales</taxon>
        <taxon>Geminicoccaceae</taxon>
        <taxon>Tistrella</taxon>
    </lineage>
</organism>
<gene>
    <name evidence="2" type="ORF">DCK97_03815</name>
</gene>
<proteinExistence type="predicted"/>
<evidence type="ECO:0000313" key="2">
    <source>
        <dbReference type="EMBL" id="HAE46527.1"/>
    </source>
</evidence>
<dbReference type="GO" id="GO:0016020">
    <property type="term" value="C:membrane"/>
    <property type="evidence" value="ECO:0007669"/>
    <property type="project" value="InterPro"/>
</dbReference>
<comment type="caution">
    <text evidence="2">The sequence shown here is derived from an EMBL/GenBank/DDBJ whole genome shotgun (WGS) entry which is preliminary data.</text>
</comment>
<dbReference type="SUPFAM" id="SSF56935">
    <property type="entry name" value="Porins"/>
    <property type="match status" value="1"/>
</dbReference>
<dbReference type="AlphaFoldDB" id="A0A3B9IGW4"/>
<dbReference type="GO" id="GO:0015288">
    <property type="term" value="F:porin activity"/>
    <property type="evidence" value="ECO:0007669"/>
    <property type="project" value="InterPro"/>
</dbReference>
<dbReference type="InterPro" id="IPR023614">
    <property type="entry name" value="Porin_dom_sf"/>
</dbReference>
<sequence length="81" mass="8833">RIYEFTAYGFGPYTVGTGYGYGSQKTAGVKDEVSTFEIGGTYEMGPGVNLMAGYYYIDFDSDDADLRNEANSFMIGTALSF</sequence>
<reference evidence="2 3" key="1">
    <citation type="journal article" date="2018" name="Nat. Biotechnol.">
        <title>A standardized bacterial taxonomy based on genome phylogeny substantially revises the tree of life.</title>
        <authorList>
            <person name="Parks D.H."/>
            <person name="Chuvochina M."/>
            <person name="Waite D.W."/>
            <person name="Rinke C."/>
            <person name="Skarshewski A."/>
            <person name="Chaumeil P.A."/>
            <person name="Hugenholtz P."/>
        </authorList>
    </citation>
    <scope>NUCLEOTIDE SEQUENCE [LARGE SCALE GENOMIC DNA]</scope>
    <source>
        <strain evidence="2">UBA8739</strain>
    </source>
</reference>